<evidence type="ECO:0000256" key="1">
    <source>
        <dbReference type="ARBA" id="ARBA00005092"/>
    </source>
</evidence>
<protein>
    <recommendedName>
        <fullName evidence="7">Phosphomevalonate dehydratase small subunit</fullName>
        <shortName evidence="7">PMDh small subunit</shortName>
        <shortName evidence="7">PMDh-S</shortName>
        <ecNumber evidence="7">4.2.1.182</ecNumber>
    </recommendedName>
</protein>
<dbReference type="GO" id="GO:0019287">
    <property type="term" value="P:isopentenyl diphosphate biosynthetic process, mevalonate pathway"/>
    <property type="evidence" value="ECO:0007669"/>
    <property type="project" value="UniProtKB-UniRule"/>
</dbReference>
<evidence type="ECO:0000259" key="8">
    <source>
        <dbReference type="Pfam" id="PF01989"/>
    </source>
</evidence>
<comment type="pathway">
    <text evidence="1 7">Isoprenoid biosynthesis; isopentenyl diphosphate biosynthesis via mevalonate pathway.</text>
</comment>
<feature type="domain" description="Phosphomevalonate dehydratase small subunit-like" evidence="8">
    <location>
        <begin position="24"/>
        <end position="103"/>
    </location>
</feature>
<dbReference type="EC" id="4.2.1.182" evidence="7"/>
<dbReference type="HAMAP" id="MF_00078">
    <property type="entry name" value="PMDh_S"/>
    <property type="match status" value="1"/>
</dbReference>
<evidence type="ECO:0000256" key="3">
    <source>
        <dbReference type="ARBA" id="ARBA00023239"/>
    </source>
</evidence>
<name>A0A133V3V1_9EURY</name>
<dbReference type="GO" id="GO:0016836">
    <property type="term" value="F:hydro-lyase activity"/>
    <property type="evidence" value="ECO:0007669"/>
    <property type="project" value="UniProtKB-UniRule"/>
</dbReference>
<dbReference type="Proteomes" id="UP000070344">
    <property type="component" value="Unassembled WGS sequence"/>
</dbReference>
<comment type="caution">
    <text evidence="9">The sequence shown here is derived from an EMBL/GenBank/DDBJ whole genome shotgun (WGS) entry which is preliminary data.</text>
</comment>
<dbReference type="InterPro" id="IPR002840">
    <property type="entry name" value="PMDh-S-like_dom"/>
</dbReference>
<comment type="function">
    <text evidence="5 7">Component of a hydro-lyase that catalyzes the dehydration of mevalonate 5-phosphate (MVA5P) to form trans-anhydromevalonate 5-phosphate (tAHMP). Involved in the archaeal mevalonate (MVA) pathway, which provides fundamental precursors for isoprenoid biosynthesis, such as isopentenyl diphosphate (IPP) and dimethylallyl diphosphate (DMAPP).</text>
</comment>
<reference evidence="9 10" key="1">
    <citation type="journal article" date="2016" name="Sci. Rep.">
        <title>Metabolic traits of an uncultured archaeal lineage -MSBL1- from brine pools of the Red Sea.</title>
        <authorList>
            <person name="Mwirichia R."/>
            <person name="Alam I."/>
            <person name="Rashid M."/>
            <person name="Vinu M."/>
            <person name="Ba-Alawi W."/>
            <person name="Anthony Kamau A."/>
            <person name="Kamanda Ngugi D."/>
            <person name="Goker M."/>
            <person name="Klenk H.P."/>
            <person name="Bajic V."/>
            <person name="Stingl U."/>
        </authorList>
    </citation>
    <scope>NUCLEOTIDE SEQUENCE [LARGE SCALE GENOMIC DNA]</scope>
    <source>
        <strain evidence="9">SCGC-AAA259O05</strain>
    </source>
</reference>
<dbReference type="PIRSF" id="PIRSF004966">
    <property type="entry name" value="UCP004966"/>
    <property type="match status" value="1"/>
</dbReference>
<keyword evidence="2 7" id="KW-0414">Isoprene biosynthesis</keyword>
<dbReference type="SUPFAM" id="SSF52016">
    <property type="entry name" value="LeuD/IlvD-like"/>
    <property type="match status" value="1"/>
</dbReference>
<evidence type="ECO:0000256" key="5">
    <source>
        <dbReference type="ARBA" id="ARBA00045299"/>
    </source>
</evidence>
<accession>A0A133V3V1</accession>
<dbReference type="NCBIfam" id="NF003046">
    <property type="entry name" value="PRK03955.1"/>
    <property type="match status" value="1"/>
</dbReference>
<dbReference type="Pfam" id="PF01989">
    <property type="entry name" value="AcnX_swivel_put"/>
    <property type="match status" value="1"/>
</dbReference>
<dbReference type="InterPro" id="IPR020794">
    <property type="entry name" value="PMDh_S"/>
</dbReference>
<keyword evidence="10" id="KW-1185">Reference proteome</keyword>
<comment type="similarity">
    <text evidence="7">Belongs to the AcnX type II small subunit family.</text>
</comment>
<dbReference type="InterPro" id="IPR012016">
    <property type="entry name" value="PMDh-S-like"/>
</dbReference>
<organism evidence="9 10">
    <name type="scientific">candidate division MSBL1 archaeon SCGC-AAA259O05</name>
    <dbReference type="NCBI Taxonomy" id="1698271"/>
    <lineage>
        <taxon>Archaea</taxon>
        <taxon>Methanobacteriati</taxon>
        <taxon>Methanobacteriota</taxon>
        <taxon>candidate division MSBL1</taxon>
    </lineage>
</organism>
<proteinExistence type="inferred from homology"/>
<sequence>MNFTGKAVWEGEAEGKALVSEDPISFLGGVDSETGEIVESGHQLEGKSLKNRVLIFPHGKGSTVGSYVIYQLALNEVAPAAMINQISEPIVAVGAIIAEIPLVHKLNRNPIKNIENGNRISVKGKNVRLKK</sequence>
<dbReference type="PATRIC" id="fig|1698271.3.peg.709"/>
<evidence type="ECO:0000256" key="6">
    <source>
        <dbReference type="ARBA" id="ARBA00046520"/>
    </source>
</evidence>
<dbReference type="Gene3D" id="3.50.30.10">
    <property type="entry name" value="Phosphohistidine domain"/>
    <property type="match status" value="1"/>
</dbReference>
<evidence type="ECO:0000313" key="10">
    <source>
        <dbReference type="Proteomes" id="UP000070344"/>
    </source>
</evidence>
<evidence type="ECO:0000256" key="4">
    <source>
        <dbReference type="ARBA" id="ARBA00045120"/>
    </source>
</evidence>
<evidence type="ECO:0000313" key="9">
    <source>
        <dbReference type="EMBL" id="KXB01127.1"/>
    </source>
</evidence>
<dbReference type="CDD" id="cd01356">
    <property type="entry name" value="AcnX_swivel"/>
    <property type="match status" value="1"/>
</dbReference>
<dbReference type="AlphaFoldDB" id="A0A133V3V1"/>
<gene>
    <name evidence="9" type="ORF">AKJ41_02665</name>
</gene>
<dbReference type="EMBL" id="LHXV01000025">
    <property type="protein sequence ID" value="KXB01127.1"/>
    <property type="molecule type" value="Genomic_DNA"/>
</dbReference>
<evidence type="ECO:0000256" key="2">
    <source>
        <dbReference type="ARBA" id="ARBA00023229"/>
    </source>
</evidence>
<comment type="subunit">
    <text evidence="6 7">Heterodimer composed of a large subunit (PMDh-L) and a small subunit (PMDh-S).</text>
</comment>
<dbReference type="PANTHER" id="PTHR36577">
    <property type="entry name" value="DUF521 DOMAIN PROTEIN (AFU_ORTHOLOGUE AFUA_6G00490)"/>
    <property type="match status" value="1"/>
</dbReference>
<evidence type="ECO:0000256" key="7">
    <source>
        <dbReference type="HAMAP-Rule" id="MF_00078"/>
    </source>
</evidence>
<dbReference type="PANTHER" id="PTHR36577:SF3">
    <property type="entry name" value="DUF521 DOMAIN PROTEIN (AFU_ORTHOLOGUE AFUA_6G00490)"/>
    <property type="match status" value="1"/>
</dbReference>
<feature type="active site" description="Proton acceptor" evidence="7">
    <location>
        <position position="62"/>
    </location>
</feature>
<keyword evidence="3 7" id="KW-0456">Lyase</keyword>
<comment type="catalytic activity">
    <reaction evidence="4">
        <text>(R)-5-phosphomevalonate = (2E)-3-methyl-5-phosphooxypent-2-enoate + H2O</text>
        <dbReference type="Rhea" id="RHEA:78975"/>
        <dbReference type="ChEBI" id="CHEBI:15377"/>
        <dbReference type="ChEBI" id="CHEBI:58146"/>
        <dbReference type="ChEBI" id="CHEBI:229665"/>
        <dbReference type="EC" id="4.2.1.182"/>
    </reaction>
    <physiologicalReaction direction="left-to-right" evidence="4">
        <dbReference type="Rhea" id="RHEA:78976"/>
    </physiologicalReaction>
</comment>